<gene>
    <name evidence="6" type="ORF">D641_0109240</name>
</gene>
<reference evidence="6 7" key="1">
    <citation type="journal article" date="2013" name="Genome Announc.">
        <title>Draft genome sequence of an Actinobacterium, Brachybacterium muris strain UCD-AY4.</title>
        <authorList>
            <person name="Lo J.R."/>
            <person name="Lang J.M."/>
            <person name="Darling A.E."/>
            <person name="Eisen J.A."/>
            <person name="Coil D.A."/>
        </authorList>
    </citation>
    <scope>NUCLEOTIDE SEQUENCE [LARGE SCALE GENOMIC DNA]</scope>
    <source>
        <strain evidence="6 7">UCD-AY4</strain>
    </source>
</reference>
<dbReference type="InterPro" id="IPR009057">
    <property type="entry name" value="Homeodomain-like_sf"/>
</dbReference>
<keyword evidence="2 4" id="KW-0238">DNA-binding</keyword>
<dbReference type="Proteomes" id="UP000019754">
    <property type="component" value="Unassembled WGS sequence"/>
</dbReference>
<evidence type="ECO:0000256" key="4">
    <source>
        <dbReference type="PROSITE-ProRule" id="PRU00335"/>
    </source>
</evidence>
<dbReference type="AlphaFoldDB" id="A0A022KWC3"/>
<proteinExistence type="predicted"/>
<name>A0A022KWC3_9MICO</name>
<dbReference type="Gene3D" id="1.10.357.10">
    <property type="entry name" value="Tetracycline Repressor, domain 2"/>
    <property type="match status" value="1"/>
</dbReference>
<dbReference type="PANTHER" id="PTHR47506">
    <property type="entry name" value="TRANSCRIPTIONAL REGULATORY PROTEIN"/>
    <property type="match status" value="1"/>
</dbReference>
<feature type="DNA-binding region" description="H-T-H motif" evidence="4">
    <location>
        <begin position="36"/>
        <end position="55"/>
    </location>
</feature>
<dbReference type="GO" id="GO:0003677">
    <property type="term" value="F:DNA binding"/>
    <property type="evidence" value="ECO:0007669"/>
    <property type="project" value="UniProtKB-UniRule"/>
</dbReference>
<comment type="caution">
    <text evidence="6">The sequence shown here is derived from an EMBL/GenBank/DDBJ whole genome shotgun (WGS) entry which is preliminary data.</text>
</comment>
<feature type="domain" description="HTH tetR-type" evidence="5">
    <location>
        <begin position="14"/>
        <end position="73"/>
    </location>
</feature>
<dbReference type="PANTHER" id="PTHR47506:SF6">
    <property type="entry name" value="HTH-TYPE TRANSCRIPTIONAL REPRESSOR NEMR"/>
    <property type="match status" value="1"/>
</dbReference>
<evidence type="ECO:0000259" key="5">
    <source>
        <dbReference type="PROSITE" id="PS50977"/>
    </source>
</evidence>
<dbReference type="SUPFAM" id="SSF46689">
    <property type="entry name" value="Homeodomain-like"/>
    <property type="match status" value="1"/>
</dbReference>
<evidence type="ECO:0000256" key="1">
    <source>
        <dbReference type="ARBA" id="ARBA00023015"/>
    </source>
</evidence>
<keyword evidence="3" id="KW-0804">Transcription</keyword>
<keyword evidence="1" id="KW-0805">Transcription regulation</keyword>
<protein>
    <submittedName>
        <fullName evidence="6">TetR family transcriptional regulator</fullName>
    </submittedName>
</protein>
<dbReference type="HOGENOM" id="CLU_083240_1_0_11"/>
<dbReference type="InterPro" id="IPR001647">
    <property type="entry name" value="HTH_TetR"/>
</dbReference>
<accession>A0A022KWC3</accession>
<dbReference type="PROSITE" id="PS50977">
    <property type="entry name" value="HTH_TETR_2"/>
    <property type="match status" value="1"/>
</dbReference>
<evidence type="ECO:0000313" key="6">
    <source>
        <dbReference type="EMBL" id="EYT49137.1"/>
    </source>
</evidence>
<organism evidence="6 7">
    <name type="scientific">Brachybacterium muris UCD-AY4</name>
    <dbReference type="NCBI Taxonomy" id="1249481"/>
    <lineage>
        <taxon>Bacteria</taxon>
        <taxon>Bacillati</taxon>
        <taxon>Actinomycetota</taxon>
        <taxon>Actinomycetes</taxon>
        <taxon>Micrococcales</taxon>
        <taxon>Dermabacteraceae</taxon>
        <taxon>Brachybacterium</taxon>
    </lineage>
</organism>
<evidence type="ECO:0000256" key="3">
    <source>
        <dbReference type="ARBA" id="ARBA00023163"/>
    </source>
</evidence>
<keyword evidence="7" id="KW-1185">Reference proteome</keyword>
<dbReference type="STRING" id="1249481.D641_0109240"/>
<dbReference type="EMBL" id="AORC01000010">
    <property type="protein sequence ID" value="EYT49137.1"/>
    <property type="molecule type" value="Genomic_DNA"/>
</dbReference>
<evidence type="ECO:0000256" key="2">
    <source>
        <dbReference type="ARBA" id="ARBA00023125"/>
    </source>
</evidence>
<dbReference type="RefSeq" id="WP_017823377.1">
    <property type="nucleotide sequence ID" value="NZ_AORC01000010.1"/>
</dbReference>
<evidence type="ECO:0000313" key="7">
    <source>
        <dbReference type="Proteomes" id="UP000019754"/>
    </source>
</evidence>
<dbReference type="Gene3D" id="1.10.10.60">
    <property type="entry name" value="Homeodomain-like"/>
    <property type="match status" value="1"/>
</dbReference>
<sequence length="196" mass="20840">MPRISAPSVAEHRAAQERALLDAAHAILEETGEAPTMAQVAARAGLARPSVYQYFSSHKELLQALVKDVFPRWTKRIASAMRAAPTPGDRILAYAAANIELVAEGSHAIGTALASIAPGEDVGEQAEQMHRAVQEPLVATLIELDVPEPADVAELINAMVHGGTRMLDAGQSAPQVIAHLETVLRPMVDAYSRPSS</sequence>
<dbReference type="PRINTS" id="PR00455">
    <property type="entry name" value="HTHTETR"/>
</dbReference>
<dbReference type="OrthoDB" id="4709704at2"/>
<dbReference type="Pfam" id="PF00440">
    <property type="entry name" value="TetR_N"/>
    <property type="match status" value="1"/>
</dbReference>